<dbReference type="AlphaFoldDB" id="A0A0J0YSY4"/>
<comment type="similarity">
    <text evidence="1">Belongs to the universal stress protein A family.</text>
</comment>
<protein>
    <recommendedName>
        <fullName evidence="2">UspA domain-containing protein</fullName>
    </recommendedName>
</protein>
<gene>
    <name evidence="3" type="ORF">PL75_04690</name>
</gene>
<dbReference type="InterPro" id="IPR006016">
    <property type="entry name" value="UspA"/>
</dbReference>
<reference evidence="3 4" key="1">
    <citation type="submission" date="2014-11" db="EMBL/GenBank/DDBJ databases">
        <title>Genome of a novel goose pathogen.</title>
        <authorList>
            <person name="Hansen C.M."/>
            <person name="Hueffer K."/>
            <person name="Choi S.C."/>
        </authorList>
    </citation>
    <scope>NUCLEOTIDE SEQUENCE [LARGE SCALE GENOMIC DNA]</scope>
    <source>
        <strain evidence="3 4">KH1503</strain>
    </source>
</reference>
<keyword evidence="4" id="KW-1185">Reference proteome</keyword>
<name>A0A0J0YSY4_9NEIS</name>
<evidence type="ECO:0000313" key="3">
    <source>
        <dbReference type="EMBL" id="KLT73224.1"/>
    </source>
</evidence>
<dbReference type="InterPro" id="IPR014729">
    <property type="entry name" value="Rossmann-like_a/b/a_fold"/>
</dbReference>
<dbReference type="EMBL" id="JTDO01000005">
    <property type="protein sequence ID" value="KLT73224.1"/>
    <property type="molecule type" value="Genomic_DNA"/>
</dbReference>
<evidence type="ECO:0000259" key="2">
    <source>
        <dbReference type="Pfam" id="PF00582"/>
    </source>
</evidence>
<dbReference type="STRING" id="1470200.PL75_04690"/>
<dbReference type="PRINTS" id="PR01438">
    <property type="entry name" value="UNVRSLSTRESS"/>
</dbReference>
<dbReference type="Pfam" id="PF00582">
    <property type="entry name" value="Usp"/>
    <property type="match status" value="1"/>
</dbReference>
<dbReference type="PATRIC" id="fig|1470200.3.peg.2089"/>
<organism evidence="3 4">
    <name type="scientific">Neisseria arctica</name>
    <dbReference type="NCBI Taxonomy" id="1470200"/>
    <lineage>
        <taxon>Bacteria</taxon>
        <taxon>Pseudomonadati</taxon>
        <taxon>Pseudomonadota</taxon>
        <taxon>Betaproteobacteria</taxon>
        <taxon>Neisseriales</taxon>
        <taxon>Neisseriaceae</taxon>
        <taxon>Neisseria</taxon>
    </lineage>
</organism>
<evidence type="ECO:0000256" key="1">
    <source>
        <dbReference type="ARBA" id="ARBA00008791"/>
    </source>
</evidence>
<feature type="domain" description="UspA" evidence="2">
    <location>
        <begin position="1"/>
        <end position="140"/>
    </location>
</feature>
<dbReference type="SUPFAM" id="SSF52402">
    <property type="entry name" value="Adenine nucleotide alpha hydrolases-like"/>
    <property type="match status" value="1"/>
</dbReference>
<dbReference type="InterPro" id="IPR006015">
    <property type="entry name" value="Universal_stress_UspA"/>
</dbReference>
<dbReference type="PANTHER" id="PTHR46268">
    <property type="entry name" value="STRESS RESPONSE PROTEIN NHAX"/>
    <property type="match status" value="1"/>
</dbReference>
<dbReference type="PANTHER" id="PTHR46268:SF15">
    <property type="entry name" value="UNIVERSAL STRESS PROTEIN HP_0031"/>
    <property type="match status" value="1"/>
</dbReference>
<accession>A0A0J0YSY4</accession>
<dbReference type="Gene3D" id="3.40.50.620">
    <property type="entry name" value="HUPs"/>
    <property type="match status" value="1"/>
</dbReference>
<comment type="caution">
    <text evidence="3">The sequence shown here is derived from an EMBL/GenBank/DDBJ whole genome shotgun (WGS) entry which is preliminary data.</text>
</comment>
<proteinExistence type="inferred from homology"/>
<dbReference type="CDD" id="cd00293">
    <property type="entry name" value="USP-like"/>
    <property type="match status" value="1"/>
</dbReference>
<sequence>MVPVDDSQAAMGALSEACRLAKAFNASVTVVHIADFTRNSWGVAGFSNHSELDSAIADIRQKILQRASNTLEAAGVTSEVVVLESAGEKTADLIVSEAEKRRADYIVMGTHGFSGLLNLLLGSVAEGVVRQSSIPVLLIREQENN</sequence>
<dbReference type="Proteomes" id="UP000036027">
    <property type="component" value="Unassembled WGS sequence"/>
</dbReference>
<evidence type="ECO:0000313" key="4">
    <source>
        <dbReference type="Proteomes" id="UP000036027"/>
    </source>
</evidence>